<dbReference type="RefSeq" id="WP_227530441.1">
    <property type="nucleotide sequence ID" value="NZ_JAGTTM010000002.1"/>
</dbReference>
<reference evidence="2" key="1">
    <citation type="submission" date="2021-04" db="EMBL/GenBank/DDBJ databases">
        <title>Microbacterium tenobrionis sp. nov. and Microbacterium allomyrinae sp. nov., isolated from larvae of Tenobrio molitor and Allomyrina dichotoma, respectively.</title>
        <authorList>
            <person name="Lee S.D."/>
        </authorList>
    </citation>
    <scope>NUCLEOTIDE SEQUENCE</scope>
    <source>
        <strain evidence="2">YMB-B2</strain>
    </source>
</reference>
<protein>
    <submittedName>
        <fullName evidence="2">DUF4012 domain-containing protein</fullName>
    </submittedName>
</protein>
<feature type="transmembrane region" description="Helical" evidence="1">
    <location>
        <begin position="12"/>
        <end position="33"/>
    </location>
</feature>
<dbReference type="Pfam" id="PF13196">
    <property type="entry name" value="DUF4012"/>
    <property type="match status" value="1"/>
</dbReference>
<organism evidence="2 3">
    <name type="scientific">Microbacterium tenebrionis</name>
    <dbReference type="NCBI Taxonomy" id="2830665"/>
    <lineage>
        <taxon>Bacteria</taxon>
        <taxon>Bacillati</taxon>
        <taxon>Actinomycetota</taxon>
        <taxon>Actinomycetes</taxon>
        <taxon>Micrococcales</taxon>
        <taxon>Microbacteriaceae</taxon>
        <taxon>Microbacterium</taxon>
    </lineage>
</organism>
<gene>
    <name evidence="2" type="ORF">KEC56_07505</name>
</gene>
<dbReference type="AlphaFoldDB" id="A0A9X1LPK7"/>
<evidence type="ECO:0000313" key="3">
    <source>
        <dbReference type="Proteomes" id="UP001139289"/>
    </source>
</evidence>
<keyword evidence="1" id="KW-0472">Membrane</keyword>
<proteinExistence type="predicted"/>
<keyword evidence="3" id="KW-1185">Reference proteome</keyword>
<name>A0A9X1LPK7_9MICO</name>
<dbReference type="InterPro" id="IPR025101">
    <property type="entry name" value="DUF4012"/>
</dbReference>
<dbReference type="EMBL" id="JAGTTM010000002">
    <property type="protein sequence ID" value="MCC2029363.1"/>
    <property type="molecule type" value="Genomic_DNA"/>
</dbReference>
<dbReference type="Proteomes" id="UP001139289">
    <property type="component" value="Unassembled WGS sequence"/>
</dbReference>
<comment type="caution">
    <text evidence="2">The sequence shown here is derived from an EMBL/GenBank/DDBJ whole genome shotgun (WGS) entry which is preliminary data.</text>
</comment>
<keyword evidence="1" id="KW-1133">Transmembrane helix</keyword>
<accession>A0A9X1LPK7</accession>
<evidence type="ECO:0000256" key="1">
    <source>
        <dbReference type="SAM" id="Phobius"/>
    </source>
</evidence>
<sequence length="571" mass="59319">MSDGRLPTRRRTVGWIVAVIVMLLLFAIGWVMVRGFGALSELQNVRHSVAQLHKAIDERAVDRADRIAPRIAQHTELAGDLTSDPIWRGFEFVPWLGQNFTAIREIAAIAGDAVDDAVTPIVALAADVDLTTLGLSGSRIDLVPLPKLADPLSGAASALAAADARARLIDLDGTLSLIADAVGETRSMIEDAASTVGALHGAATLLPGMLGSSEPRTYVIAVQNNAELRSHGGAAAAFIQVSAAGGTISVVRAASGLDVPALTEPLELDDAVLVLYGDGPWRIPRDMTSVPDFAAAGSLIAQRWQSQFGTAVDGVIAVDIDTMRHVLTATDAVQFDAFTATSDSITTVLTNDMPQAIPDPAAQDIAFSRAAQAVLGAALSSEEPSSLLAALSDAARDDRIRIWSAHEEEQDLLAASSLGGALPHDDDHDVHVGVLLNDRTGAPLDAYAAATITTAFGVCDGTPATQIRVTWTSAVPEEVAASAVAPEGGAPGDLRTLIAIYGPQGASARGGLTTTLDRRPVVQQDITIAPGESGTATATFTGAGSSDPLTRLHHTPMLEDPEILRADIDCG</sequence>
<keyword evidence="1" id="KW-0812">Transmembrane</keyword>
<evidence type="ECO:0000313" key="2">
    <source>
        <dbReference type="EMBL" id="MCC2029363.1"/>
    </source>
</evidence>